<dbReference type="Proteomes" id="UP000526184">
    <property type="component" value="Unassembled WGS sequence"/>
</dbReference>
<keyword evidence="1" id="KW-0812">Transmembrane</keyword>
<dbReference type="EMBL" id="JABMKT010000001">
    <property type="protein sequence ID" value="NYV27222.1"/>
    <property type="molecule type" value="Genomic_DNA"/>
</dbReference>
<protein>
    <submittedName>
        <fullName evidence="2">Uncharacterized protein</fullName>
    </submittedName>
</protein>
<keyword evidence="1" id="KW-1133">Transmembrane helix</keyword>
<evidence type="ECO:0000256" key="1">
    <source>
        <dbReference type="SAM" id="Phobius"/>
    </source>
</evidence>
<evidence type="ECO:0000313" key="3">
    <source>
        <dbReference type="Proteomes" id="UP000526184"/>
    </source>
</evidence>
<keyword evidence="1" id="KW-0472">Membrane</keyword>
<feature type="transmembrane region" description="Helical" evidence="1">
    <location>
        <begin position="34"/>
        <end position="67"/>
    </location>
</feature>
<name>A0A7Z0PDM6_9FUSO</name>
<keyword evidence="3" id="KW-1185">Reference proteome</keyword>
<evidence type="ECO:0000313" key="2">
    <source>
        <dbReference type="EMBL" id="NYV27222.1"/>
    </source>
</evidence>
<gene>
    <name evidence="2" type="ORF">HP397_00075</name>
</gene>
<accession>A0A7Z0PDM6</accession>
<feature type="transmembrane region" description="Helical" evidence="1">
    <location>
        <begin position="79"/>
        <end position="103"/>
    </location>
</feature>
<dbReference type="OrthoDB" id="95568at2"/>
<organism evidence="2 3">
    <name type="scientific">Streptobacillus felis</name>
    <dbReference type="NCBI Taxonomy" id="1384509"/>
    <lineage>
        <taxon>Bacteria</taxon>
        <taxon>Fusobacteriati</taxon>
        <taxon>Fusobacteriota</taxon>
        <taxon>Fusobacteriia</taxon>
        <taxon>Fusobacteriales</taxon>
        <taxon>Leptotrichiaceae</taxon>
        <taxon>Streptobacillus</taxon>
    </lineage>
</organism>
<proteinExistence type="predicted"/>
<reference evidence="2 3" key="1">
    <citation type="submission" date="2020-05" db="EMBL/GenBank/DDBJ databases">
        <title>Streptobacillus felis strain LHL191014123.</title>
        <authorList>
            <person name="Fawzy A."/>
            <person name="Rau J."/>
            <person name="Risse K."/>
            <person name="Schauerte N."/>
            <person name="Geiger C."/>
            <person name="Blom J."/>
            <person name="Imirzalioglu C."/>
            <person name="Falgenhauer J."/>
            <person name="Bach A."/>
            <person name="Herden C."/>
            <person name="Eisenberg T."/>
        </authorList>
    </citation>
    <scope>NUCLEOTIDE SEQUENCE [LARGE SCALE GENOMIC DNA]</scope>
    <source>
        <strain evidence="2 3">LHL191014123</strain>
    </source>
</reference>
<dbReference type="RefSeq" id="WP_067321285.1">
    <property type="nucleotide sequence ID" value="NZ_CBCRWS010000001.1"/>
</dbReference>
<comment type="caution">
    <text evidence="2">The sequence shown here is derived from an EMBL/GenBank/DDBJ whole genome shotgun (WGS) entry which is preliminary data.</text>
</comment>
<sequence>MRKLKTKKEEVKNEILDKKENNEIDNLPFTKLDYVFYFLFFVVSVINQTPVKLVLIMSAIFIASVIFKRISDKLSMGFVYRMFVFALLSLIAWPVNVLIKYFVGV</sequence>
<dbReference type="AlphaFoldDB" id="A0A7Z0PDM6"/>